<dbReference type="SUPFAM" id="SSF158472">
    <property type="entry name" value="HAMP domain-like"/>
    <property type="match status" value="1"/>
</dbReference>
<dbReference type="Pfam" id="PF14827">
    <property type="entry name" value="dCache_3"/>
    <property type="match status" value="1"/>
</dbReference>
<dbReference type="SUPFAM" id="SSF55073">
    <property type="entry name" value="Nucleotide cyclase"/>
    <property type="match status" value="1"/>
</dbReference>
<dbReference type="SMART" id="SM00304">
    <property type="entry name" value="HAMP"/>
    <property type="match status" value="1"/>
</dbReference>
<keyword evidence="1" id="KW-1133">Transmembrane helix</keyword>
<dbReference type="PROSITE" id="PS50887">
    <property type="entry name" value="GGDEF"/>
    <property type="match status" value="1"/>
</dbReference>
<dbReference type="CDD" id="cd01949">
    <property type="entry name" value="GGDEF"/>
    <property type="match status" value="1"/>
</dbReference>
<dbReference type="SUPFAM" id="SSF141868">
    <property type="entry name" value="EAL domain-like"/>
    <property type="match status" value="1"/>
</dbReference>
<evidence type="ECO:0000313" key="5">
    <source>
        <dbReference type="EMBL" id="RDL44540.1"/>
    </source>
</evidence>
<keyword evidence="1" id="KW-0472">Membrane</keyword>
<dbReference type="Proteomes" id="UP000254326">
    <property type="component" value="Unassembled WGS sequence"/>
</dbReference>
<dbReference type="InterPro" id="IPR001633">
    <property type="entry name" value="EAL_dom"/>
</dbReference>
<dbReference type="InterPro" id="IPR050706">
    <property type="entry name" value="Cyclic-di-GMP_PDE-like"/>
</dbReference>
<dbReference type="InterPro" id="IPR003660">
    <property type="entry name" value="HAMP_dom"/>
</dbReference>
<comment type="caution">
    <text evidence="5">The sequence shown here is derived from an EMBL/GenBank/DDBJ whole genome shotgun (WGS) entry which is preliminary data.</text>
</comment>
<dbReference type="RefSeq" id="WP_115467803.1">
    <property type="nucleotide sequence ID" value="NZ_QKRA01000003.1"/>
</dbReference>
<feature type="domain" description="GGDEF" evidence="4">
    <location>
        <begin position="389"/>
        <end position="521"/>
    </location>
</feature>
<accession>A0A370U9T7</accession>
<feature type="domain" description="HAMP" evidence="3">
    <location>
        <begin position="302"/>
        <end position="355"/>
    </location>
</feature>
<dbReference type="InterPro" id="IPR029787">
    <property type="entry name" value="Nucleotide_cyclase"/>
</dbReference>
<proteinExistence type="predicted"/>
<dbReference type="CDD" id="cd01948">
    <property type="entry name" value="EAL"/>
    <property type="match status" value="1"/>
</dbReference>
<dbReference type="Pfam" id="PF00990">
    <property type="entry name" value="GGDEF"/>
    <property type="match status" value="1"/>
</dbReference>
<dbReference type="PANTHER" id="PTHR33121">
    <property type="entry name" value="CYCLIC DI-GMP PHOSPHODIESTERASE PDEF"/>
    <property type="match status" value="1"/>
</dbReference>
<dbReference type="CDD" id="cd06225">
    <property type="entry name" value="HAMP"/>
    <property type="match status" value="1"/>
</dbReference>
<feature type="domain" description="EAL" evidence="2">
    <location>
        <begin position="529"/>
        <end position="782"/>
    </location>
</feature>
<dbReference type="Gene3D" id="6.10.340.10">
    <property type="match status" value="1"/>
</dbReference>
<dbReference type="InterPro" id="IPR043128">
    <property type="entry name" value="Rev_trsase/Diguanyl_cyclase"/>
</dbReference>
<dbReference type="PROSITE" id="PS50883">
    <property type="entry name" value="EAL"/>
    <property type="match status" value="1"/>
</dbReference>
<dbReference type="GO" id="GO:0071111">
    <property type="term" value="F:cyclic-guanylate-specific phosphodiesterase activity"/>
    <property type="evidence" value="ECO:0007669"/>
    <property type="project" value="InterPro"/>
</dbReference>
<dbReference type="PANTHER" id="PTHR33121:SF70">
    <property type="entry name" value="SIGNALING PROTEIN YKOW"/>
    <property type="match status" value="1"/>
</dbReference>
<dbReference type="Gene3D" id="3.20.20.450">
    <property type="entry name" value="EAL domain"/>
    <property type="match status" value="1"/>
</dbReference>
<dbReference type="AlphaFoldDB" id="A0A370U9T7"/>
<evidence type="ECO:0000259" key="4">
    <source>
        <dbReference type="PROSITE" id="PS50887"/>
    </source>
</evidence>
<sequence length="794" mass="88598">MRRLLALLQSRLSTKFVLFTLLLLIIIQAAGFLIVRETVDRHVRAQSSESIAVSERIWEQFLTQVHDRLQEGAEVLSADFGFRSAVASRDEKTIASALVNSSERIGASVAILVNPQWELQASSSQHSMTSKSLDVLIHHLAESHSNNDNADLIAIYDGQPTQFVWAPVRAPRVVGHVLMGFTIQESRIQDASELADVDMALLTNDGNSIKVLASAPKFYDYFADHISPAYFSDRGQRELTIDDETYVTVTQGMEVIGGDISIVFMESLTQASARFNLLADQYLIITGAGVLIFGLLIIWLSNRVTHPLVALTKATSALEKGDFHADIGGFERHDEIGVLARSFDGMRTSISDQQAKIKQLAYYDPLTSLPNLINFRTHVQQAIESQQYDRVSIITINLDRFKQVNDVLGYEMGDNILKATANRITAIDCIEPDQVARVSGDEFSILVLPNCTSNMDVAKALQNALREPMEIDDTQIDLSSSIGIASWPDDVADCNNLINASQLAMYSAKARKEEIVEYREDLVTSAPENLGLLSELRRAVRQNELRVFLQPKVDTRSHEAVAAEALIRWEHPENGMVAPYRFVPFAEQTGFVRELTKWMIREIAKNWHALQPETGMLRISVNLSTRDLMTSGLPEFLHDVLERYQVPASGMCLEITESAIMDDPKFAEQTLAKLSAMGFRLSIDDFGTGYSSLGYLKRLPVNELKVDQSFVFGMIENPNDLVIVQSTIDLAHNLGLDVVAEGVETVEMYEALSQLGCEEAQGYLISRPMPMEEFKAWRQDWSLKQASSDHPVFS</sequence>
<keyword evidence="1" id="KW-0812">Transmembrane</keyword>
<dbReference type="GO" id="GO:0016020">
    <property type="term" value="C:membrane"/>
    <property type="evidence" value="ECO:0007669"/>
    <property type="project" value="InterPro"/>
</dbReference>
<feature type="transmembrane region" description="Helical" evidence="1">
    <location>
        <begin position="16"/>
        <end position="35"/>
    </location>
</feature>
<dbReference type="InterPro" id="IPR000160">
    <property type="entry name" value="GGDEF_dom"/>
</dbReference>
<keyword evidence="6" id="KW-1185">Reference proteome</keyword>
<dbReference type="Gene3D" id="3.30.70.270">
    <property type="match status" value="1"/>
</dbReference>
<evidence type="ECO:0000256" key="1">
    <source>
        <dbReference type="SAM" id="Phobius"/>
    </source>
</evidence>
<reference evidence="5 6" key="1">
    <citation type="submission" date="2018-06" db="EMBL/GenBank/DDBJ databases">
        <title>Marinomonas sp. YLB-05 draft genome sequence.</title>
        <authorList>
            <person name="Yu L."/>
            <person name="Tang X."/>
        </authorList>
    </citation>
    <scope>NUCLEOTIDE SEQUENCE [LARGE SCALE GENOMIC DNA]</scope>
    <source>
        <strain evidence="5 6">YLB-05</strain>
    </source>
</reference>
<evidence type="ECO:0000313" key="6">
    <source>
        <dbReference type="Proteomes" id="UP000254326"/>
    </source>
</evidence>
<dbReference type="GO" id="GO:0007165">
    <property type="term" value="P:signal transduction"/>
    <property type="evidence" value="ECO:0007669"/>
    <property type="project" value="InterPro"/>
</dbReference>
<dbReference type="PROSITE" id="PS50885">
    <property type="entry name" value="HAMP"/>
    <property type="match status" value="1"/>
</dbReference>
<dbReference type="InterPro" id="IPR029150">
    <property type="entry name" value="dCache_3"/>
</dbReference>
<dbReference type="Pfam" id="PF00672">
    <property type="entry name" value="HAMP"/>
    <property type="match status" value="1"/>
</dbReference>
<organism evidence="5 6">
    <name type="scientific">Marinomonas piezotolerans</name>
    <dbReference type="NCBI Taxonomy" id="2213058"/>
    <lineage>
        <taxon>Bacteria</taxon>
        <taxon>Pseudomonadati</taxon>
        <taxon>Pseudomonadota</taxon>
        <taxon>Gammaproteobacteria</taxon>
        <taxon>Oceanospirillales</taxon>
        <taxon>Oceanospirillaceae</taxon>
        <taxon>Marinomonas</taxon>
    </lineage>
</organism>
<evidence type="ECO:0000259" key="3">
    <source>
        <dbReference type="PROSITE" id="PS50885"/>
    </source>
</evidence>
<dbReference type="Pfam" id="PF00563">
    <property type="entry name" value="EAL"/>
    <property type="match status" value="1"/>
</dbReference>
<dbReference type="NCBIfam" id="TIGR00254">
    <property type="entry name" value="GGDEF"/>
    <property type="match status" value="1"/>
</dbReference>
<dbReference type="OrthoDB" id="9804951at2"/>
<dbReference type="SMART" id="SM00052">
    <property type="entry name" value="EAL"/>
    <property type="match status" value="1"/>
</dbReference>
<evidence type="ECO:0000259" key="2">
    <source>
        <dbReference type="PROSITE" id="PS50883"/>
    </source>
</evidence>
<gene>
    <name evidence="5" type="ORF">DN730_09105</name>
</gene>
<dbReference type="EMBL" id="QKRA01000003">
    <property type="protein sequence ID" value="RDL44540.1"/>
    <property type="molecule type" value="Genomic_DNA"/>
</dbReference>
<dbReference type="SMART" id="SM00267">
    <property type="entry name" value="GGDEF"/>
    <property type="match status" value="1"/>
</dbReference>
<feature type="transmembrane region" description="Helical" evidence="1">
    <location>
        <begin position="282"/>
        <end position="300"/>
    </location>
</feature>
<protein>
    <submittedName>
        <fullName evidence="5">GGDEF domain-containing protein</fullName>
    </submittedName>
</protein>
<name>A0A370U9T7_9GAMM</name>
<dbReference type="InterPro" id="IPR035919">
    <property type="entry name" value="EAL_sf"/>
</dbReference>